<dbReference type="AlphaFoldDB" id="A0A8B9F8X6"/>
<keyword evidence="3" id="KW-0677">Repeat</keyword>
<evidence type="ECO:0000256" key="8">
    <source>
        <dbReference type="ARBA" id="ARBA00023242"/>
    </source>
</evidence>
<dbReference type="PROSITE" id="PS50157">
    <property type="entry name" value="ZINC_FINGER_C2H2_2"/>
    <property type="match status" value="10"/>
</dbReference>
<dbReference type="SMART" id="SM00355">
    <property type="entry name" value="ZnF_C2H2"/>
    <property type="match status" value="11"/>
</dbReference>
<sequence>HQHVVVPESSQYQCLECGQLLVSPRQLLEHQELHIKLLGQDSDGIPSGKSLGSGIHYECVECKALFHSQELWLAHRQSHQSQALVDREHSYRKPEEERGDEGMDTVQLLLYECGDCFQLFQTPKDFLEHQASHLASAPINGNAAEAPDHTYEVKADPDPDPVEHRCSECSQRFPTSHQLQSHLRAHRLGLFKKKSHVRNHLLTHTGERPFQCLECSKGFNSQANLLRHRLTHTGERPYECDVCHKRFTQSSTLRQHLFIHNRRYPYKCPECGIRFHRPHRLLLHRYHHTGEYPYKCQQCGSSFLLRRLLDAHQLLHTHPCGNTETSLHVHRRIHTGERPYPCPDCGKAFRQSTHLKDHRRLHTGEKPFKCEECGKAFAIAVRLAEHRRIHTGERPYRCHVCAKAYRSFSNLWKHRKLHREKGEEEGGKGREEREEGGMAQ</sequence>
<name>A0A8B9F8X6_9PSIT</name>
<dbReference type="FunFam" id="3.30.160.60:FF:002090">
    <property type="entry name" value="Zinc finger protein 473"/>
    <property type="match status" value="1"/>
</dbReference>
<evidence type="ECO:0000256" key="3">
    <source>
        <dbReference type="ARBA" id="ARBA00022737"/>
    </source>
</evidence>
<dbReference type="PROSITE" id="PS00028">
    <property type="entry name" value="ZINC_FINGER_C2H2_1"/>
    <property type="match status" value="10"/>
</dbReference>
<keyword evidence="8" id="KW-0539">Nucleus</keyword>
<dbReference type="GO" id="GO:0008270">
    <property type="term" value="F:zinc ion binding"/>
    <property type="evidence" value="ECO:0007669"/>
    <property type="project" value="UniProtKB-KW"/>
</dbReference>
<keyword evidence="7" id="KW-0804">Transcription</keyword>
<feature type="domain" description="C2H2-type" evidence="11">
    <location>
        <begin position="111"/>
        <end position="138"/>
    </location>
</feature>
<feature type="domain" description="C2H2-type" evidence="11">
    <location>
        <begin position="164"/>
        <end position="209"/>
    </location>
</feature>
<feature type="compositionally biased region" description="Basic and acidic residues" evidence="10">
    <location>
        <begin position="420"/>
        <end position="440"/>
    </location>
</feature>
<protein>
    <submittedName>
        <fullName evidence="12">Zinc finger protein 574</fullName>
    </submittedName>
</protein>
<feature type="region of interest" description="Disordered" evidence="10">
    <location>
        <begin position="416"/>
        <end position="440"/>
    </location>
</feature>
<dbReference type="SUPFAM" id="SSF57667">
    <property type="entry name" value="beta-beta-alpha zinc fingers"/>
    <property type="match status" value="5"/>
</dbReference>
<feature type="domain" description="C2H2-type" evidence="11">
    <location>
        <begin position="210"/>
        <end position="237"/>
    </location>
</feature>
<dbReference type="Proteomes" id="UP000694522">
    <property type="component" value="Unplaced"/>
</dbReference>
<evidence type="ECO:0000259" key="11">
    <source>
        <dbReference type="PROSITE" id="PS50157"/>
    </source>
</evidence>
<dbReference type="Ensembl" id="ENSACOT00000004350.1">
    <property type="protein sequence ID" value="ENSACOP00000004185.1"/>
    <property type="gene ID" value="ENSACOG00000002969.1"/>
</dbReference>
<dbReference type="InterPro" id="IPR013087">
    <property type="entry name" value="Znf_C2H2_type"/>
</dbReference>
<keyword evidence="13" id="KW-1185">Reference proteome</keyword>
<feature type="domain" description="C2H2-type" evidence="11">
    <location>
        <begin position="340"/>
        <end position="367"/>
    </location>
</feature>
<evidence type="ECO:0000256" key="5">
    <source>
        <dbReference type="ARBA" id="ARBA00022833"/>
    </source>
</evidence>
<feature type="domain" description="C2H2-type" evidence="11">
    <location>
        <begin position="368"/>
        <end position="395"/>
    </location>
</feature>
<feature type="domain" description="C2H2-type" evidence="11">
    <location>
        <begin position="238"/>
        <end position="265"/>
    </location>
</feature>
<dbReference type="FunFam" id="3.30.160.60:FF:000202">
    <property type="entry name" value="Zinc finger protein 574"/>
    <property type="match status" value="1"/>
</dbReference>
<reference evidence="12" key="1">
    <citation type="submission" date="2025-08" db="UniProtKB">
        <authorList>
            <consortium name="Ensembl"/>
        </authorList>
    </citation>
    <scope>IDENTIFICATION</scope>
</reference>
<dbReference type="FunFam" id="3.30.160.60:FF:000381">
    <property type="entry name" value="zinc finger protein 574"/>
    <property type="match status" value="1"/>
</dbReference>
<dbReference type="PANTHER" id="PTHR24377">
    <property type="entry name" value="IP01015P-RELATED"/>
    <property type="match status" value="1"/>
</dbReference>
<accession>A0A8B9F8X6</accession>
<comment type="subcellular location">
    <subcellularLocation>
        <location evidence="1">Nucleus</location>
    </subcellularLocation>
</comment>
<dbReference type="Pfam" id="PF13912">
    <property type="entry name" value="zf-C2H2_6"/>
    <property type="match status" value="1"/>
</dbReference>
<keyword evidence="2" id="KW-0479">Metal-binding</keyword>
<evidence type="ECO:0000256" key="2">
    <source>
        <dbReference type="ARBA" id="ARBA00022723"/>
    </source>
</evidence>
<feature type="domain" description="C2H2-type" evidence="11">
    <location>
        <begin position="294"/>
        <end position="317"/>
    </location>
</feature>
<feature type="domain" description="C2H2-type" evidence="11">
    <location>
        <begin position="266"/>
        <end position="293"/>
    </location>
</feature>
<dbReference type="Pfam" id="PF00096">
    <property type="entry name" value="zf-C2H2"/>
    <property type="match status" value="6"/>
</dbReference>
<evidence type="ECO:0000313" key="12">
    <source>
        <dbReference type="Ensembl" id="ENSACOP00000004185.1"/>
    </source>
</evidence>
<organism evidence="12 13">
    <name type="scientific">Amazona collaria</name>
    <name type="common">yellow-billed parrot</name>
    <dbReference type="NCBI Taxonomy" id="241587"/>
    <lineage>
        <taxon>Eukaryota</taxon>
        <taxon>Metazoa</taxon>
        <taxon>Chordata</taxon>
        <taxon>Craniata</taxon>
        <taxon>Vertebrata</taxon>
        <taxon>Euteleostomi</taxon>
        <taxon>Archelosauria</taxon>
        <taxon>Archosauria</taxon>
        <taxon>Dinosauria</taxon>
        <taxon>Saurischia</taxon>
        <taxon>Theropoda</taxon>
        <taxon>Coelurosauria</taxon>
        <taxon>Aves</taxon>
        <taxon>Neognathae</taxon>
        <taxon>Neoaves</taxon>
        <taxon>Telluraves</taxon>
        <taxon>Australaves</taxon>
        <taxon>Psittaciformes</taxon>
        <taxon>Psittacidae</taxon>
        <taxon>Amazona</taxon>
    </lineage>
</organism>
<proteinExistence type="predicted"/>
<reference evidence="12" key="2">
    <citation type="submission" date="2025-09" db="UniProtKB">
        <authorList>
            <consortium name="Ensembl"/>
        </authorList>
    </citation>
    <scope>IDENTIFICATION</scope>
</reference>
<dbReference type="FunFam" id="3.30.160.60:FF:001289">
    <property type="entry name" value="Zinc finger protein 574"/>
    <property type="match status" value="1"/>
</dbReference>
<keyword evidence="6" id="KW-0805">Transcription regulation</keyword>
<evidence type="ECO:0000256" key="10">
    <source>
        <dbReference type="SAM" id="MobiDB-lite"/>
    </source>
</evidence>
<evidence type="ECO:0000313" key="13">
    <source>
        <dbReference type="Proteomes" id="UP000694522"/>
    </source>
</evidence>
<feature type="domain" description="C2H2-type" evidence="11">
    <location>
        <begin position="396"/>
        <end position="423"/>
    </location>
</feature>
<evidence type="ECO:0000256" key="9">
    <source>
        <dbReference type="PROSITE-ProRule" id="PRU00042"/>
    </source>
</evidence>
<dbReference type="InterPro" id="IPR036236">
    <property type="entry name" value="Znf_C2H2_sf"/>
</dbReference>
<dbReference type="Gene3D" id="3.30.160.60">
    <property type="entry name" value="Classic Zinc Finger"/>
    <property type="match status" value="10"/>
</dbReference>
<keyword evidence="5" id="KW-0862">Zinc</keyword>
<dbReference type="GO" id="GO:0005634">
    <property type="term" value="C:nucleus"/>
    <property type="evidence" value="ECO:0007669"/>
    <property type="project" value="UniProtKB-SubCell"/>
</dbReference>
<evidence type="ECO:0000256" key="4">
    <source>
        <dbReference type="ARBA" id="ARBA00022771"/>
    </source>
</evidence>
<dbReference type="GO" id="GO:0032502">
    <property type="term" value="P:developmental process"/>
    <property type="evidence" value="ECO:0007669"/>
    <property type="project" value="UniProtKB-ARBA"/>
</dbReference>
<dbReference type="InterPro" id="IPR050826">
    <property type="entry name" value="Krueppel_C2H2_ZnFinger"/>
</dbReference>
<dbReference type="GO" id="GO:0006357">
    <property type="term" value="P:regulation of transcription by RNA polymerase II"/>
    <property type="evidence" value="ECO:0007669"/>
    <property type="project" value="UniProtKB-ARBA"/>
</dbReference>
<evidence type="ECO:0000256" key="7">
    <source>
        <dbReference type="ARBA" id="ARBA00023163"/>
    </source>
</evidence>
<feature type="domain" description="C2H2-type" evidence="11">
    <location>
        <begin position="12"/>
        <end position="34"/>
    </location>
</feature>
<keyword evidence="4 9" id="KW-0863">Zinc-finger</keyword>
<evidence type="ECO:0000256" key="6">
    <source>
        <dbReference type="ARBA" id="ARBA00023015"/>
    </source>
</evidence>
<dbReference type="FunFam" id="3.30.160.60:FF:002343">
    <property type="entry name" value="Zinc finger protein 33A"/>
    <property type="match status" value="2"/>
</dbReference>
<evidence type="ECO:0000256" key="1">
    <source>
        <dbReference type="ARBA" id="ARBA00004123"/>
    </source>
</evidence>